<evidence type="ECO:0000313" key="2">
    <source>
        <dbReference type="EMBL" id="OCK44513.1"/>
    </source>
</evidence>
<keyword evidence="2" id="KW-0808">Transferase</keyword>
<dbReference type="InterPro" id="IPR000182">
    <property type="entry name" value="GNAT_dom"/>
</dbReference>
<protein>
    <submittedName>
        <fullName evidence="2">GNAT family acetyltransferase</fullName>
    </submittedName>
</protein>
<dbReference type="AlphaFoldDB" id="A0A1B9Y3Y0"/>
<dbReference type="InterPro" id="IPR016181">
    <property type="entry name" value="Acyl_CoA_acyltransferase"/>
</dbReference>
<dbReference type="Gene3D" id="3.40.630.30">
    <property type="match status" value="1"/>
</dbReference>
<dbReference type="OrthoDB" id="1178186at2"/>
<accession>A0A1B9Y3Y0</accession>
<feature type="domain" description="N-acetyltransferase" evidence="1">
    <location>
        <begin position="1"/>
        <end position="117"/>
    </location>
</feature>
<dbReference type="CDD" id="cd04301">
    <property type="entry name" value="NAT_SF"/>
    <property type="match status" value="1"/>
</dbReference>
<proteinExistence type="predicted"/>
<reference evidence="2 3" key="1">
    <citation type="submission" date="2016-06" db="EMBL/GenBank/DDBJ databases">
        <title>Draft Genome Sequence of Tenacibaculum soleae UCD-KL19.</title>
        <authorList>
            <person name="Eisen J.A."/>
            <person name="Coil D.A."/>
            <person name="Lujan K.M."/>
        </authorList>
    </citation>
    <scope>NUCLEOTIDE SEQUENCE [LARGE SCALE GENOMIC DNA]</scope>
    <source>
        <strain evidence="2 3">UCD-KL19</strain>
    </source>
</reference>
<gene>
    <name evidence="2" type="ORF">BA195_05515</name>
</gene>
<dbReference type="PROSITE" id="PS51186">
    <property type="entry name" value="GNAT"/>
    <property type="match status" value="1"/>
</dbReference>
<dbReference type="STRING" id="447689.BA195_05515"/>
<sequence>MWPNKPLTYVELPDDKNGKHLGLYVNDTLTSIVSLFTVNNEVQFRKFATLVEFQGLGYGTVLLQKVIVSAKKEGTRKLWCNARVEKSTFYEKFDLKPTNKKFEKGGIQYIVMERLFTSS</sequence>
<dbReference type="Pfam" id="PF13673">
    <property type="entry name" value="Acetyltransf_10"/>
    <property type="match status" value="1"/>
</dbReference>
<organism evidence="2 3">
    <name type="scientific">Tenacibaculum soleae</name>
    <dbReference type="NCBI Taxonomy" id="447689"/>
    <lineage>
        <taxon>Bacteria</taxon>
        <taxon>Pseudomonadati</taxon>
        <taxon>Bacteroidota</taxon>
        <taxon>Flavobacteriia</taxon>
        <taxon>Flavobacteriales</taxon>
        <taxon>Flavobacteriaceae</taxon>
        <taxon>Tenacibaculum</taxon>
    </lineage>
</organism>
<name>A0A1B9Y3Y0_9FLAO</name>
<dbReference type="Proteomes" id="UP000093186">
    <property type="component" value="Unassembled WGS sequence"/>
</dbReference>
<comment type="caution">
    <text evidence="2">The sequence shown here is derived from an EMBL/GenBank/DDBJ whole genome shotgun (WGS) entry which is preliminary data.</text>
</comment>
<dbReference type="SUPFAM" id="SSF55729">
    <property type="entry name" value="Acyl-CoA N-acyltransferases (Nat)"/>
    <property type="match status" value="1"/>
</dbReference>
<evidence type="ECO:0000259" key="1">
    <source>
        <dbReference type="PROSITE" id="PS51186"/>
    </source>
</evidence>
<keyword evidence="3" id="KW-1185">Reference proteome</keyword>
<dbReference type="GO" id="GO:0016747">
    <property type="term" value="F:acyltransferase activity, transferring groups other than amino-acyl groups"/>
    <property type="evidence" value="ECO:0007669"/>
    <property type="project" value="InterPro"/>
</dbReference>
<evidence type="ECO:0000313" key="3">
    <source>
        <dbReference type="Proteomes" id="UP000093186"/>
    </source>
</evidence>
<dbReference type="EMBL" id="MAKX01000001">
    <property type="protein sequence ID" value="OCK44513.1"/>
    <property type="molecule type" value="Genomic_DNA"/>
</dbReference>